<evidence type="ECO:0000313" key="8">
    <source>
        <dbReference type="Proteomes" id="UP000034349"/>
    </source>
</evidence>
<dbReference type="UniPathway" id="UPA00068">
    <property type="reaction ID" value="UER00114"/>
</dbReference>
<dbReference type="PATRIC" id="fig|1618475.3.peg.8"/>
<evidence type="ECO:0000256" key="2">
    <source>
        <dbReference type="ARBA" id="ARBA00012338"/>
    </source>
</evidence>
<dbReference type="PANTHER" id="PTHR43814:SF1">
    <property type="entry name" value="ARGININOSUCCINATE LYASE"/>
    <property type="match status" value="1"/>
</dbReference>
<dbReference type="InterPro" id="IPR009049">
    <property type="entry name" value="Argininosuccinate_lyase"/>
</dbReference>
<gene>
    <name evidence="7" type="ORF">UR23_C0001G0009</name>
</gene>
<comment type="caution">
    <text evidence="7">The sequence shown here is derived from an EMBL/GenBank/DDBJ whole genome shotgun (WGS) entry which is preliminary data.</text>
</comment>
<dbReference type="NCBIfam" id="TIGR00838">
    <property type="entry name" value="argH"/>
    <property type="match status" value="1"/>
</dbReference>
<evidence type="ECO:0000256" key="3">
    <source>
        <dbReference type="ARBA" id="ARBA00022571"/>
    </source>
</evidence>
<evidence type="ECO:0000259" key="6">
    <source>
        <dbReference type="Pfam" id="PF14698"/>
    </source>
</evidence>
<organism evidence="7 8">
    <name type="scientific">Candidatus Roizmanbacteria bacterium GW2011_GWA2_32_13</name>
    <dbReference type="NCBI Taxonomy" id="1618475"/>
    <lineage>
        <taxon>Bacteria</taxon>
        <taxon>Candidatus Roizmaniibacteriota</taxon>
    </lineage>
</organism>
<dbReference type="PANTHER" id="PTHR43814">
    <property type="entry name" value="ARGININOSUCCINATE LYASE"/>
    <property type="match status" value="1"/>
</dbReference>
<dbReference type="Gene3D" id="1.10.275.10">
    <property type="entry name" value="Fumarase/aspartase (N-terminal domain)"/>
    <property type="match status" value="1"/>
</dbReference>
<dbReference type="EC" id="4.3.2.1" evidence="2 4"/>
<dbReference type="Pfam" id="PF00206">
    <property type="entry name" value="Lyase_1"/>
    <property type="match status" value="1"/>
</dbReference>
<dbReference type="PROSITE" id="PS00163">
    <property type="entry name" value="FUMARATE_LYASES"/>
    <property type="match status" value="1"/>
</dbReference>
<accession>A0A0F9ZFI1</accession>
<dbReference type="InterPro" id="IPR020557">
    <property type="entry name" value="Fumarate_lyase_CS"/>
</dbReference>
<evidence type="ECO:0000256" key="4">
    <source>
        <dbReference type="NCBIfam" id="TIGR00838"/>
    </source>
</evidence>
<name>A0A0F9ZFI1_9BACT</name>
<evidence type="ECO:0000313" key="7">
    <source>
        <dbReference type="EMBL" id="KKP37666.1"/>
    </source>
</evidence>
<dbReference type="InterPro" id="IPR008948">
    <property type="entry name" value="L-Aspartase-like"/>
</dbReference>
<protein>
    <recommendedName>
        <fullName evidence="2 4">Argininosuccinate lyase</fullName>
        <ecNumber evidence="2 4">4.3.2.1</ecNumber>
    </recommendedName>
</protein>
<proteinExistence type="predicted"/>
<dbReference type="InterPro" id="IPR000362">
    <property type="entry name" value="Fumarate_lyase_fam"/>
</dbReference>
<reference evidence="7 8" key="1">
    <citation type="journal article" date="2015" name="Nature">
        <title>rRNA introns, odd ribosomes, and small enigmatic genomes across a large radiation of phyla.</title>
        <authorList>
            <person name="Brown C.T."/>
            <person name="Hug L.A."/>
            <person name="Thomas B.C."/>
            <person name="Sharon I."/>
            <person name="Castelle C.J."/>
            <person name="Singh A."/>
            <person name="Wilkins M.J."/>
            <person name="Williams K.H."/>
            <person name="Banfield J.F."/>
        </authorList>
    </citation>
    <scope>NUCLEOTIDE SEQUENCE [LARGE SCALE GENOMIC DNA]</scope>
</reference>
<dbReference type="InterPro" id="IPR029419">
    <property type="entry name" value="Arg_succ_lyase_C"/>
</dbReference>
<feature type="domain" description="Fumarate lyase N-terminal" evidence="5">
    <location>
        <begin position="28"/>
        <end position="302"/>
    </location>
</feature>
<dbReference type="GO" id="GO:0004056">
    <property type="term" value="F:argininosuccinate lyase activity"/>
    <property type="evidence" value="ECO:0007669"/>
    <property type="project" value="UniProtKB-UniRule"/>
</dbReference>
<keyword evidence="3" id="KW-0055">Arginine biosynthesis</keyword>
<dbReference type="GO" id="GO:0042450">
    <property type="term" value="P:L-arginine biosynthetic process via ornithine"/>
    <property type="evidence" value="ECO:0007669"/>
    <property type="project" value="UniProtKB-UniRule"/>
</dbReference>
<dbReference type="CDD" id="cd01359">
    <property type="entry name" value="Argininosuccinate_lyase"/>
    <property type="match status" value="1"/>
</dbReference>
<dbReference type="AlphaFoldDB" id="A0A0F9ZFI1"/>
<keyword evidence="7" id="KW-0456">Lyase</keyword>
<dbReference type="InterPro" id="IPR022761">
    <property type="entry name" value="Fumarate_lyase_N"/>
</dbReference>
<dbReference type="Proteomes" id="UP000034349">
    <property type="component" value="Unassembled WGS sequence"/>
</dbReference>
<dbReference type="Gene3D" id="1.10.40.30">
    <property type="entry name" value="Fumarase/aspartase (C-terminal domain)"/>
    <property type="match status" value="1"/>
</dbReference>
<evidence type="ECO:0000259" key="5">
    <source>
        <dbReference type="Pfam" id="PF00206"/>
    </source>
</evidence>
<dbReference type="InterPro" id="IPR024083">
    <property type="entry name" value="Fumarase/histidase_N"/>
</dbReference>
<keyword evidence="3" id="KW-0028">Amino-acid biosynthesis</keyword>
<dbReference type="Gene3D" id="1.20.200.10">
    <property type="entry name" value="Fumarase/aspartase (Central domain)"/>
    <property type="match status" value="1"/>
</dbReference>
<dbReference type="EMBL" id="LBOK01000001">
    <property type="protein sequence ID" value="KKP37666.1"/>
    <property type="molecule type" value="Genomic_DNA"/>
</dbReference>
<dbReference type="SUPFAM" id="SSF48557">
    <property type="entry name" value="L-aspartase-like"/>
    <property type="match status" value="1"/>
</dbReference>
<dbReference type="PRINTS" id="PR00149">
    <property type="entry name" value="FUMRATELYASE"/>
</dbReference>
<dbReference type="PRINTS" id="PR00145">
    <property type="entry name" value="ARGSUCLYASE"/>
</dbReference>
<evidence type="ECO:0000256" key="1">
    <source>
        <dbReference type="ARBA" id="ARBA00004941"/>
    </source>
</evidence>
<comment type="pathway">
    <text evidence="1">Amino-acid biosynthesis; L-arginine biosynthesis; L-arginine from L-ornithine and carbamoyl phosphate: step 3/3.</text>
</comment>
<feature type="domain" description="Argininosuccinate lyase C-terminal" evidence="6">
    <location>
        <begin position="365"/>
        <end position="440"/>
    </location>
</feature>
<dbReference type="Pfam" id="PF14698">
    <property type="entry name" value="ASL_C2"/>
    <property type="match status" value="1"/>
</dbReference>
<sequence length="499" mass="56022">MKNKKNLKTAGFIVSQTQLSLDLKMVSFDIQGTTAHVLMLNKQKIIDDKKTVLIFKALKEIEQEVDQGKFIIDPKKGAQLTLETKIIEKIGDVGYSVHTGRSRNDQIMVTEMLYLKNEIIGLLENFVPILDALFKLAKNNIKTVMPGYTHMQPAKPTTFGQWALAYLNGFSKSIKTIEHYFNLYDINPLGACESYGTSWPLDREFTTKLLGFSKVWEIPQDVVSSRGFVQLGYLTGMAELCLVASKLAQDLILFDTFEYGLIGLGDEVAQRLHPITGSSVMAQKKNPDVLELIRSTAPQVTGFVNIVANILDSLPMGYNRDSREVKEYIDLGLTKTKAMIKALEKVLTTLKINKKKMLNQVENNYSLTTDLADYISQKSGVGYRLIYKIVGQVVDEAINKSQLLKEISSDEIINKALINNIKLQLTNEEIKKAIDPQLIIEKRNHIGGSSTISMNKSLINAQNIIKDINQSINKKLSVFTKAKKKTDLIVNNFIEKYGT</sequence>
<dbReference type="GO" id="GO:0005829">
    <property type="term" value="C:cytosol"/>
    <property type="evidence" value="ECO:0007669"/>
    <property type="project" value="TreeGrafter"/>
</dbReference>